<dbReference type="EMBL" id="JANPWB010000012">
    <property type="protein sequence ID" value="KAJ1113647.1"/>
    <property type="molecule type" value="Genomic_DNA"/>
</dbReference>
<reference evidence="3" key="1">
    <citation type="journal article" date="2022" name="bioRxiv">
        <title>Sequencing and chromosome-scale assembly of the giantPleurodeles waltlgenome.</title>
        <authorList>
            <person name="Brown T."/>
            <person name="Elewa A."/>
            <person name="Iarovenko S."/>
            <person name="Subramanian E."/>
            <person name="Araus A.J."/>
            <person name="Petzold A."/>
            <person name="Susuki M."/>
            <person name="Suzuki K.-i.T."/>
            <person name="Hayashi T."/>
            <person name="Toyoda A."/>
            <person name="Oliveira C."/>
            <person name="Osipova E."/>
            <person name="Leigh N.D."/>
            <person name="Simon A."/>
            <person name="Yun M.H."/>
        </authorList>
    </citation>
    <scope>NUCLEOTIDE SEQUENCE</scope>
    <source>
        <strain evidence="3">20211129_DDA</strain>
        <tissue evidence="3">Liver</tissue>
    </source>
</reference>
<dbReference type="InterPro" id="IPR039916">
    <property type="entry name" value="EXPH5"/>
</dbReference>
<dbReference type="GO" id="GO:0006886">
    <property type="term" value="P:intracellular protein transport"/>
    <property type="evidence" value="ECO:0007669"/>
    <property type="project" value="InterPro"/>
</dbReference>
<feature type="compositionally biased region" description="Acidic residues" evidence="1">
    <location>
        <begin position="1425"/>
        <end position="1446"/>
    </location>
</feature>
<feature type="compositionally biased region" description="Polar residues" evidence="1">
    <location>
        <begin position="376"/>
        <end position="395"/>
    </location>
</feature>
<feature type="compositionally biased region" description="Polar residues" evidence="1">
    <location>
        <begin position="189"/>
        <end position="199"/>
    </location>
</feature>
<evidence type="ECO:0000313" key="3">
    <source>
        <dbReference type="EMBL" id="KAJ1113647.1"/>
    </source>
</evidence>
<feature type="region of interest" description="Disordered" evidence="1">
    <location>
        <begin position="189"/>
        <end position="209"/>
    </location>
</feature>
<feature type="compositionally biased region" description="Polar residues" evidence="1">
    <location>
        <begin position="101"/>
        <end position="114"/>
    </location>
</feature>
<feature type="compositionally biased region" description="Low complexity" evidence="1">
    <location>
        <begin position="115"/>
        <end position="132"/>
    </location>
</feature>
<name>A0AAV7NER6_PLEWA</name>
<protein>
    <recommendedName>
        <fullName evidence="2">RabBD domain-containing protein</fullName>
    </recommendedName>
</protein>
<evidence type="ECO:0000259" key="2">
    <source>
        <dbReference type="PROSITE" id="PS50916"/>
    </source>
</evidence>
<dbReference type="PANTHER" id="PTHR21469:SF4">
    <property type="entry name" value="EXOPHILIN-5"/>
    <property type="match status" value="1"/>
</dbReference>
<organism evidence="3 4">
    <name type="scientific">Pleurodeles waltl</name>
    <name type="common">Iberian ribbed newt</name>
    <dbReference type="NCBI Taxonomy" id="8319"/>
    <lineage>
        <taxon>Eukaryota</taxon>
        <taxon>Metazoa</taxon>
        <taxon>Chordata</taxon>
        <taxon>Craniata</taxon>
        <taxon>Vertebrata</taxon>
        <taxon>Euteleostomi</taxon>
        <taxon>Amphibia</taxon>
        <taxon>Batrachia</taxon>
        <taxon>Caudata</taxon>
        <taxon>Salamandroidea</taxon>
        <taxon>Salamandridae</taxon>
        <taxon>Pleurodelinae</taxon>
        <taxon>Pleurodeles</taxon>
    </lineage>
</organism>
<dbReference type="PROSITE" id="PS50916">
    <property type="entry name" value="RABBD"/>
    <property type="match status" value="1"/>
</dbReference>
<gene>
    <name evidence="3" type="ORF">NDU88_001889</name>
</gene>
<proteinExistence type="predicted"/>
<dbReference type="InterPro" id="IPR010911">
    <property type="entry name" value="Rab_BD"/>
</dbReference>
<feature type="region of interest" description="Disordered" evidence="1">
    <location>
        <begin position="372"/>
        <end position="395"/>
    </location>
</feature>
<keyword evidence="4" id="KW-1185">Reference proteome</keyword>
<sequence>MNARFQRVHAGPGHEASRDSCGSDNGSVKAERRSRVQRVLESERESRGAEDRRPSKLQNAKRDIKWLQGVTGEWFEEIQKKKFRNDTDVSSIVKQPLTYRLKNTNKNETTDLNMSRSKSQQTTGSSSSSSSILGLRSPIASLFSFRKLRKQSWKPPSLQRHTFPTLGSQASPRMERHAQQSDMYNMPSQNQHFHSPLSTKETRTGVGNAPPAACQLERELFQVLGDLERTLVQEQTESVTAMGTPSYTSRGQYKSESLPKTALFSVAKPGATTDLSDLTPTPEYQDTRALKASTFVISNLESEVFNVVHEPNFITHQPAASCMSVDAVRFAETHENEQKTENTPCSNWKQTKRQMEEVSLDVLPNNELKPAEGKHFQSTLPSDSSGIMSEPSTYTSNNSVEVPLINDGISDMEKSSLGSFTSQIDNLLSKSACDNSVESENTNMSFSRTSNKPLLPGRRCLGDHLQTYSSSDRTSLFSDHKSRPVVLMQEQLAQTPKPFVFDDDKENIPDTIDLVVPCDVNTCVVPGRTPKKDQFYDPYCITNGSSVRQPPPELPFHLGKVSFFPSSDGAEEQNSLQEYKTKSTISFVSAQDKIEYHELVSVYYTWPRKHSKPLSSALPDVPVSTDKNLLSPKSILNRKQDFHIDLANPALPLPRFLGRRQSTDSLLSNISCEHNTSSIHSTARHSPARSPSWDESEQHRMLSQKGIYSIKNVSPHISLNLRDSPDLVASDVSTHAQYLNSQVASGTADIVDEKKCLSSMPRSHETRGISHQSRLLNSFSPQQLDKGNAFQENFPDTVSPLRQLRNANLENRQAIPRMKEDYNQNILQGNATCGIESKIHNGNNSINTTHGLEYSQIDTDAQVFTCRSQIQDTCPVAKIGALENRVDVCADLKKTKDVMHPASQNILSGDLSLEDLHIKSIKPQFNLRHTTIDRATPLDSHELQKTKQVQISQGNQHGIKDSGFHEYVKNLENNHSLFCEDKLLDITHEQPVTPPATNANRFTFDYTKDSTLDTAKSTNESCSTINWEKMYKVRTRKHSYPHSFQVLPPTSVPLRRGKSDSWVQLNKQKSVSSSRSPLQSLDESGTYDNDWTSLKTANKKNMELDKSCVPLSPVADLTETMLKNTHGQNGGFSRTKRSESDPACSVNYTKSSFMSKGFPDETARTANTYRLSSTLESPGEFDDPSLPVSDWPRNHSRSVQDPVSPLLPFETDNYSSLKSTNFEKSGLTEQNLFEWEMKPWEEDQYVHRSKSLKNLNLQGRHSAFTDIKSRSNGRFSATTNVEQAYGRHPSSPSLSRAFKYNRKFRSHSELMSTDENDNWHSYSHNTPGYRSTRSDSTSPTVGFGIFGKEQQLAFLENIKRSLTEGRLWRPCYLKNPGFLRREADSALETTLFPNSSFGSTIKVPGLPPRETLNIYRDDPVIYSESDTDTTTDDEYYLDEIDKESEL</sequence>
<dbReference type="Proteomes" id="UP001066276">
    <property type="component" value="Chromosome 8"/>
</dbReference>
<comment type="caution">
    <text evidence="3">The sequence shown here is derived from an EMBL/GenBank/DDBJ whole genome shotgun (WGS) entry which is preliminary data.</text>
</comment>
<accession>A0AAV7NER6</accession>
<dbReference type="Gene3D" id="6.10.250.3000">
    <property type="match status" value="1"/>
</dbReference>
<feature type="region of interest" description="Disordered" evidence="1">
    <location>
        <begin position="100"/>
        <end position="132"/>
    </location>
</feature>
<feature type="domain" description="RabBD" evidence="2">
    <location>
        <begin position="22"/>
        <end position="78"/>
    </location>
</feature>
<feature type="region of interest" description="Disordered" evidence="1">
    <location>
        <begin position="1"/>
        <end position="59"/>
    </location>
</feature>
<evidence type="ECO:0000256" key="1">
    <source>
        <dbReference type="SAM" id="MobiDB-lite"/>
    </source>
</evidence>
<feature type="region of interest" description="Disordered" evidence="1">
    <location>
        <begin position="676"/>
        <end position="696"/>
    </location>
</feature>
<dbReference type="GO" id="GO:0031267">
    <property type="term" value="F:small GTPase binding"/>
    <property type="evidence" value="ECO:0007669"/>
    <property type="project" value="InterPro"/>
</dbReference>
<feature type="compositionally biased region" description="Low complexity" evidence="1">
    <location>
        <begin position="1070"/>
        <end position="1084"/>
    </location>
</feature>
<feature type="compositionally biased region" description="Basic and acidic residues" evidence="1">
    <location>
        <begin position="29"/>
        <end position="59"/>
    </location>
</feature>
<feature type="region of interest" description="Disordered" evidence="1">
    <location>
        <begin position="1059"/>
        <end position="1087"/>
    </location>
</feature>
<dbReference type="PANTHER" id="PTHR21469">
    <property type="entry name" value="EXOPHILIN-5"/>
    <property type="match status" value="1"/>
</dbReference>
<feature type="region of interest" description="Disordered" evidence="1">
    <location>
        <begin position="1423"/>
        <end position="1446"/>
    </location>
</feature>
<evidence type="ECO:0000313" key="4">
    <source>
        <dbReference type="Proteomes" id="UP001066276"/>
    </source>
</evidence>